<evidence type="ECO:0000313" key="2">
    <source>
        <dbReference type="Proteomes" id="UP000307507"/>
    </source>
</evidence>
<dbReference type="AlphaFoldDB" id="A0A4S3ZXQ8"/>
<reference evidence="1 2" key="1">
    <citation type="submission" date="2019-04" db="EMBL/GenBank/DDBJ databases">
        <title>Flavobacterium sp. nov. isolated from construction timber.</title>
        <authorList>
            <person name="Lin S.-Y."/>
            <person name="Chang C.-T."/>
            <person name="Young C.-C."/>
        </authorList>
    </citation>
    <scope>NUCLEOTIDE SEQUENCE [LARGE SCALE GENOMIC DNA]</scope>
    <source>
        <strain evidence="1 2">CC-CTC003</strain>
    </source>
</reference>
<protein>
    <submittedName>
        <fullName evidence="1">Uncharacterized protein</fullName>
    </submittedName>
</protein>
<evidence type="ECO:0000313" key="1">
    <source>
        <dbReference type="EMBL" id="THF50621.1"/>
    </source>
</evidence>
<organism evidence="1 2">
    <name type="scientific">Flavobacterium supellecticarium</name>
    <dbReference type="NCBI Taxonomy" id="2565924"/>
    <lineage>
        <taxon>Bacteria</taxon>
        <taxon>Pseudomonadati</taxon>
        <taxon>Bacteroidota</taxon>
        <taxon>Flavobacteriia</taxon>
        <taxon>Flavobacteriales</taxon>
        <taxon>Flavobacteriaceae</taxon>
        <taxon>Flavobacterium</taxon>
    </lineage>
</organism>
<gene>
    <name evidence="1" type="ORF">E6C50_10385</name>
</gene>
<proteinExistence type="predicted"/>
<dbReference type="EMBL" id="SSNZ01000003">
    <property type="protein sequence ID" value="THF50621.1"/>
    <property type="molecule type" value="Genomic_DNA"/>
</dbReference>
<dbReference type="OrthoDB" id="1371200at2"/>
<accession>A0A4S3ZXQ8</accession>
<comment type="caution">
    <text evidence="1">The sequence shown here is derived from an EMBL/GenBank/DDBJ whole genome shotgun (WGS) entry which is preliminary data.</text>
</comment>
<keyword evidence="2" id="KW-1185">Reference proteome</keyword>
<dbReference type="RefSeq" id="WP_136403162.1">
    <property type="nucleotide sequence ID" value="NZ_SSNZ01000003.1"/>
</dbReference>
<sequence>MPREDSLMRQISELGFALKRLMERMKGGGSGGGLTLDSDTVNSALIEEMGFGLDTLLNVEPENIISFLLENPGFSADNLELFADYLTQIEPEKDYQENLYRKAVAIYDYVNKATATFSMERQNKIQAIRSKLK</sequence>
<name>A0A4S3ZXQ8_9FLAO</name>
<dbReference type="Proteomes" id="UP000307507">
    <property type="component" value="Unassembled WGS sequence"/>
</dbReference>